<evidence type="ECO:0008006" key="4">
    <source>
        <dbReference type="Google" id="ProtNLM"/>
    </source>
</evidence>
<sequence length="464" mass="53381">MERRFEYQQPIMIVKDNEIQGNRRRSERIQGNVGGGIKREHYNTDQKRINQMVQPVIHEKESKQEKEKDTGCENTEQIDCRLPLQNARLERGETNNQTWRLGHFTSPLLRISPPNSSDGITTIPSIRIPEQLLHIQSNAIRNQTLANILCNSNGTDNATNMNENRNWNNQLCRRHPSSPQEQGIFKERDSEEKSETEPNQTVIFLGWEWNLANATVKTKPKKRLVLLHDLYNMRRWIKTGTEITVKANIPSQLIKISPQMTITTDAAPSVWGSTLEKELEMIAMAHGTWNKRQAKLSSNNRENKAITNGLRSFAKTLKNLQVQSLAIRSVNSTTVFDNRKRRASISLIIEIKQVHQTIEKLGIQIQFTHLPGVRNEIADALSRLSRAGDYKLKEKIFKQICLQMNLNPKIDLFSQHFNNLLPRFMSTIRGHGETAIDALNQTWKMELPWIHLPIPLLPAVPKKI</sequence>
<dbReference type="OrthoDB" id="2205097at2759"/>
<dbReference type="PANTHER" id="PTHR33050">
    <property type="entry name" value="REVERSE TRANSCRIPTASE DOMAIN-CONTAINING PROTEIN"/>
    <property type="match status" value="1"/>
</dbReference>
<dbReference type="InterPro" id="IPR052055">
    <property type="entry name" value="Hepadnavirus_pol/RT"/>
</dbReference>
<gene>
    <name evidence="2" type="ORF">EZS28_009317</name>
</gene>
<reference evidence="2 3" key="1">
    <citation type="submission" date="2019-03" db="EMBL/GenBank/DDBJ databases">
        <title>Single cell metagenomics reveals metabolic interactions within the superorganism composed of flagellate Streblomastix strix and complex community of Bacteroidetes bacteria on its surface.</title>
        <authorList>
            <person name="Treitli S.C."/>
            <person name="Kolisko M."/>
            <person name="Husnik F."/>
            <person name="Keeling P."/>
            <person name="Hampl V."/>
        </authorList>
    </citation>
    <scope>NUCLEOTIDE SEQUENCE [LARGE SCALE GENOMIC DNA]</scope>
    <source>
        <strain evidence="2">ST1C</strain>
    </source>
</reference>
<feature type="compositionally biased region" description="Basic and acidic residues" evidence="1">
    <location>
        <begin position="184"/>
        <end position="196"/>
    </location>
</feature>
<comment type="caution">
    <text evidence="2">The sequence shown here is derived from an EMBL/GenBank/DDBJ whole genome shotgun (WGS) entry which is preliminary data.</text>
</comment>
<protein>
    <recommendedName>
        <fullName evidence="4">RNase H type-1 domain-containing protein</fullName>
    </recommendedName>
</protein>
<organism evidence="2 3">
    <name type="scientific">Streblomastix strix</name>
    <dbReference type="NCBI Taxonomy" id="222440"/>
    <lineage>
        <taxon>Eukaryota</taxon>
        <taxon>Metamonada</taxon>
        <taxon>Preaxostyla</taxon>
        <taxon>Oxymonadida</taxon>
        <taxon>Streblomastigidae</taxon>
        <taxon>Streblomastix</taxon>
    </lineage>
</organism>
<evidence type="ECO:0000256" key="1">
    <source>
        <dbReference type="SAM" id="MobiDB-lite"/>
    </source>
</evidence>
<proteinExistence type="predicted"/>
<dbReference type="AlphaFoldDB" id="A0A5J4WLF7"/>
<name>A0A5J4WLF7_9EUKA</name>
<feature type="region of interest" description="Disordered" evidence="1">
    <location>
        <begin position="173"/>
        <end position="197"/>
    </location>
</feature>
<evidence type="ECO:0000313" key="2">
    <source>
        <dbReference type="EMBL" id="KAA6395159.1"/>
    </source>
</evidence>
<dbReference type="PANTHER" id="PTHR33050:SF7">
    <property type="entry name" value="RIBONUCLEASE H"/>
    <property type="match status" value="1"/>
</dbReference>
<dbReference type="CDD" id="cd09275">
    <property type="entry name" value="RNase_HI_RT_DIRS1"/>
    <property type="match status" value="1"/>
</dbReference>
<evidence type="ECO:0000313" key="3">
    <source>
        <dbReference type="Proteomes" id="UP000324800"/>
    </source>
</evidence>
<dbReference type="EMBL" id="SNRW01001756">
    <property type="protein sequence ID" value="KAA6395159.1"/>
    <property type="molecule type" value="Genomic_DNA"/>
</dbReference>
<accession>A0A5J4WLF7</accession>
<dbReference type="Proteomes" id="UP000324800">
    <property type="component" value="Unassembled WGS sequence"/>
</dbReference>